<name>A0LP59_SYNFM</name>
<dbReference type="AlphaFoldDB" id="A0LP59"/>
<dbReference type="Proteomes" id="UP000001784">
    <property type="component" value="Chromosome"/>
</dbReference>
<dbReference type="EMBL" id="CP000478">
    <property type="protein sequence ID" value="ABK19211.1"/>
    <property type="molecule type" value="Genomic_DNA"/>
</dbReference>
<dbReference type="HOGENOM" id="CLU_727457_0_0_7"/>
<dbReference type="InParanoid" id="A0LP59"/>
<dbReference type="STRING" id="335543.Sfum_3541"/>
<evidence type="ECO:0000256" key="1">
    <source>
        <dbReference type="SAM" id="MobiDB-lite"/>
    </source>
</evidence>
<feature type="region of interest" description="Disordered" evidence="1">
    <location>
        <begin position="255"/>
        <end position="274"/>
    </location>
</feature>
<gene>
    <name evidence="2" type="ordered locus">Sfum_3541</name>
</gene>
<evidence type="ECO:0000313" key="2">
    <source>
        <dbReference type="EMBL" id="ABK19211.1"/>
    </source>
</evidence>
<accession>A0LP59</accession>
<sequence length="380" mass="41283">MRMHAVLCDAPAWVVSRKCMLAMPSRDLERRSQDIAGSRSGNALGVCSIRNGTGNVVVRVRVRSARDRVVKPRCIRLNAPALCCRLIGARRGGMTEVGERQSAAIHPSLDRSVPIGSLDDKIASSTDFPLARRARERFRLLKRAAHGADSPRRSAPVYHVPFRPLGGGLSKAAARHADRNAAGHPGEDHTIRPASTRGHDRRAEESVAVHYPNSLPGTAEGRKALEKASLAPLTALRIPSSLLLGVTDPGSEHSCSGSSLHFGNPKTGTPGKTLADGVFRRTASRDDRRPSQDLCRKRTIVRAVGRGALGNQERIRTVSICVLNRLKKSTRKGGMEFFITGCVQDDGIGREGIKPSHTYDRHVVPYGLRMTGISLRMVYV</sequence>
<dbReference type="KEGG" id="sfu:Sfum_3541"/>
<reference evidence="2 3" key="1">
    <citation type="submission" date="2006-10" db="EMBL/GenBank/DDBJ databases">
        <title>Complete sequence of Syntrophobacter fumaroxidans MPOB.</title>
        <authorList>
            <consortium name="US DOE Joint Genome Institute"/>
            <person name="Copeland A."/>
            <person name="Lucas S."/>
            <person name="Lapidus A."/>
            <person name="Barry K."/>
            <person name="Detter J.C."/>
            <person name="Glavina del Rio T."/>
            <person name="Hammon N."/>
            <person name="Israni S."/>
            <person name="Pitluck S."/>
            <person name="Goltsman E.G."/>
            <person name="Martinez M."/>
            <person name="Schmutz J."/>
            <person name="Larimer F."/>
            <person name="Land M."/>
            <person name="Hauser L."/>
            <person name="Kyrpides N."/>
            <person name="Kim E."/>
            <person name="Boone D.R."/>
            <person name="Brockman F."/>
            <person name="Culley D."/>
            <person name="Ferry J."/>
            <person name="Gunsalus R."/>
            <person name="McInerney M.J."/>
            <person name="Morrison M."/>
            <person name="Plugge C."/>
            <person name="Rohlin L."/>
            <person name="Scholten J."/>
            <person name="Sieber J."/>
            <person name="Stams A.J.M."/>
            <person name="Worm P."/>
            <person name="Henstra A.M."/>
            <person name="Richardson P."/>
        </authorList>
    </citation>
    <scope>NUCLEOTIDE SEQUENCE [LARGE SCALE GENOMIC DNA]</scope>
    <source>
        <strain evidence="3">DSM 10017 / MPOB</strain>
    </source>
</reference>
<organism evidence="2 3">
    <name type="scientific">Syntrophobacter fumaroxidans (strain DSM 10017 / MPOB)</name>
    <dbReference type="NCBI Taxonomy" id="335543"/>
    <lineage>
        <taxon>Bacteria</taxon>
        <taxon>Pseudomonadati</taxon>
        <taxon>Thermodesulfobacteriota</taxon>
        <taxon>Syntrophobacteria</taxon>
        <taxon>Syntrophobacterales</taxon>
        <taxon>Syntrophobacteraceae</taxon>
        <taxon>Syntrophobacter</taxon>
    </lineage>
</organism>
<protein>
    <submittedName>
        <fullName evidence="2">Uncharacterized protein</fullName>
    </submittedName>
</protein>
<keyword evidence="3" id="KW-1185">Reference proteome</keyword>
<proteinExistence type="predicted"/>
<feature type="compositionally biased region" description="Basic and acidic residues" evidence="1">
    <location>
        <begin position="175"/>
        <end position="207"/>
    </location>
</feature>
<feature type="region of interest" description="Disordered" evidence="1">
    <location>
        <begin position="169"/>
        <end position="219"/>
    </location>
</feature>
<evidence type="ECO:0000313" key="3">
    <source>
        <dbReference type="Proteomes" id="UP000001784"/>
    </source>
</evidence>